<evidence type="ECO:0000313" key="3">
    <source>
        <dbReference type="Proteomes" id="UP000645610"/>
    </source>
</evidence>
<protein>
    <submittedName>
        <fullName evidence="2">FAD-dependent oxidoreductase</fullName>
    </submittedName>
</protein>
<gene>
    <name evidence="2" type="ORF">I2I01_13855</name>
</gene>
<dbReference type="AlphaFoldDB" id="A0A931BM11"/>
<dbReference type="PANTHER" id="PTHR42841">
    <property type="entry name" value="AMINE OXIDASE"/>
    <property type="match status" value="1"/>
</dbReference>
<feature type="domain" description="Amine oxidase" evidence="1">
    <location>
        <begin position="15"/>
        <end position="429"/>
    </location>
</feature>
<dbReference type="SUPFAM" id="SSF51905">
    <property type="entry name" value="FAD/NAD(P)-binding domain"/>
    <property type="match status" value="1"/>
</dbReference>
<dbReference type="RefSeq" id="WP_196287075.1">
    <property type="nucleotide sequence ID" value="NZ_JADQDP010000003.1"/>
</dbReference>
<dbReference type="InterPro" id="IPR036188">
    <property type="entry name" value="FAD/NAD-bd_sf"/>
</dbReference>
<evidence type="ECO:0000259" key="1">
    <source>
        <dbReference type="Pfam" id="PF01593"/>
    </source>
</evidence>
<accession>A0A931BM11</accession>
<comment type="caution">
    <text evidence="2">The sequence shown here is derived from an EMBL/GenBank/DDBJ whole genome shotgun (WGS) entry which is preliminary data.</text>
</comment>
<dbReference type="EMBL" id="JADQDP010000003">
    <property type="protein sequence ID" value="MBF9142728.1"/>
    <property type="molecule type" value="Genomic_DNA"/>
</dbReference>
<dbReference type="InterPro" id="IPR002937">
    <property type="entry name" value="Amino_oxidase"/>
</dbReference>
<dbReference type="Gene3D" id="3.50.50.60">
    <property type="entry name" value="FAD/NAD(P)-binding domain"/>
    <property type="match status" value="1"/>
</dbReference>
<reference evidence="2 3" key="1">
    <citation type="submission" date="2020-11" db="EMBL/GenBank/DDBJ databases">
        <authorList>
            <person name="Kim M.K."/>
        </authorList>
    </citation>
    <scope>NUCLEOTIDE SEQUENCE [LARGE SCALE GENOMIC DNA]</scope>
    <source>
        <strain evidence="2 3">BT439</strain>
    </source>
</reference>
<name>A0A931BM11_9BACT</name>
<dbReference type="GO" id="GO:0016491">
    <property type="term" value="F:oxidoreductase activity"/>
    <property type="evidence" value="ECO:0007669"/>
    <property type="project" value="InterPro"/>
</dbReference>
<keyword evidence="3" id="KW-1185">Reference proteome</keyword>
<organism evidence="2 3">
    <name type="scientific">Hymenobacter properus</name>
    <dbReference type="NCBI Taxonomy" id="2791026"/>
    <lineage>
        <taxon>Bacteria</taxon>
        <taxon>Pseudomonadati</taxon>
        <taxon>Bacteroidota</taxon>
        <taxon>Cytophagia</taxon>
        <taxon>Cytophagales</taxon>
        <taxon>Hymenobacteraceae</taxon>
        <taxon>Hymenobacter</taxon>
    </lineage>
</organism>
<proteinExistence type="predicted"/>
<dbReference type="PROSITE" id="PS51257">
    <property type="entry name" value="PROKAR_LIPOPROTEIN"/>
    <property type="match status" value="1"/>
</dbReference>
<dbReference type="Proteomes" id="UP000645610">
    <property type="component" value="Unassembled WGS sequence"/>
</dbReference>
<sequence>MESTTKPIIIIGAGMAGLACATWLHRAGRPVLLLDASDAVGGRVRTDVTPEGFRLDRGFQVLQTNYPEARRLFDYGALNLKAFRSGAVIRLANGRETTLQNPLREPLGAFATLTSPIGTAADKLRILSLVRHVLKYTPEELLNRPATDTRSFLRRYGYSEQIIRSFFEPFFGGVFLDRDLTTASNFFEFVFQQFVTGDAAIPALGMQQLPEQLAARLPAGTVQLNASVAAIVDGSQVRLTTGKVLESQAIVLATDGLTAARLLAGRSGKPDDAVNLEAASYPTAARITTCTYFATNGGHSPGRNDKLLRLNAAPDALVHNVAFPADVSGEYAPAGRALISVSTHGERGLSEEEIAAGVREELAAWFGPAARQWEYLRSYRITKALPVYLAGQPPRQPLQLAPNLYRCGDWTAYPSLNAALATGREVAEMLING</sequence>
<dbReference type="Pfam" id="PF01593">
    <property type="entry name" value="Amino_oxidase"/>
    <property type="match status" value="1"/>
</dbReference>
<evidence type="ECO:0000313" key="2">
    <source>
        <dbReference type="EMBL" id="MBF9142728.1"/>
    </source>
</evidence>